<reference evidence="2 3" key="1">
    <citation type="submission" date="2020-03" db="EMBL/GenBank/DDBJ databases">
        <authorList>
            <person name="Picone N."/>
        </authorList>
    </citation>
    <scope>NUCLEOTIDE SEQUENCE [LARGE SCALE GENOMIC DNA]</scope>
    <source>
        <strain evidence="2">NSCAC1</strain>
    </source>
</reference>
<organism evidence="2 3">
    <name type="scientific">Candidatus Nitrosacidococcus tergens</name>
    <dbReference type="NCBI Taxonomy" id="553981"/>
    <lineage>
        <taxon>Bacteria</taxon>
        <taxon>Pseudomonadati</taxon>
        <taxon>Pseudomonadota</taxon>
        <taxon>Gammaproteobacteria</taxon>
        <taxon>Chromatiales</taxon>
        <taxon>Chromatiaceae</taxon>
        <taxon>Candidatus Nitrosacidococcus</taxon>
    </lineage>
</organism>
<dbReference type="SUPFAM" id="SSF142433">
    <property type="entry name" value="CinA-like"/>
    <property type="match status" value="1"/>
</dbReference>
<feature type="domain" description="CinA C-terminal" evidence="1">
    <location>
        <begin position="6"/>
        <end position="155"/>
    </location>
</feature>
<keyword evidence="3" id="KW-1185">Reference proteome</keyword>
<dbReference type="RefSeq" id="WP_197743831.1">
    <property type="nucleotide sequence ID" value="NZ_LR778175.1"/>
</dbReference>
<dbReference type="InterPro" id="IPR036653">
    <property type="entry name" value="CinA-like_C"/>
</dbReference>
<accession>A0A7G1QAA0</accession>
<dbReference type="NCBIfam" id="TIGR00199">
    <property type="entry name" value="PncC_domain"/>
    <property type="match status" value="1"/>
</dbReference>
<dbReference type="EMBL" id="LR778175">
    <property type="protein sequence ID" value="CAB1276310.1"/>
    <property type="molecule type" value="Genomic_DNA"/>
</dbReference>
<evidence type="ECO:0000313" key="3">
    <source>
        <dbReference type="Proteomes" id="UP000516072"/>
    </source>
</evidence>
<evidence type="ECO:0000259" key="1">
    <source>
        <dbReference type="Pfam" id="PF02464"/>
    </source>
</evidence>
<evidence type="ECO:0000313" key="2">
    <source>
        <dbReference type="EMBL" id="CAB1276310.1"/>
    </source>
</evidence>
<dbReference type="Pfam" id="PF02464">
    <property type="entry name" value="CinA"/>
    <property type="match status" value="1"/>
</dbReference>
<proteinExistence type="predicted"/>
<name>A0A7G1QAA0_9GAMM</name>
<dbReference type="Proteomes" id="UP000516072">
    <property type="component" value="Chromosome"/>
</dbReference>
<dbReference type="AlphaFoldDB" id="A0A7G1QAA0"/>
<dbReference type="KEGG" id="ntg:NSCAC_1104"/>
<protein>
    <recommendedName>
        <fullName evidence="1">CinA C-terminal domain-containing protein</fullName>
    </recommendedName>
</protein>
<dbReference type="Gene3D" id="3.90.950.20">
    <property type="entry name" value="CinA-like"/>
    <property type="match status" value="1"/>
</dbReference>
<gene>
    <name evidence="2" type="primary">ygaD</name>
    <name evidence="2" type="ORF">NSCAC_1104</name>
</gene>
<sequence length="160" mass="17253">MKLEILAHQLGESLKKSRQKIVTAESCTGGGVAQAITTVPGSSSWFEQGFIVYSNRAKQELLEVNSETLSRFGAVSQETVVEMAKGALKFSHADVSVATSGIAGPTGGSLEKPVGIIWFAWTLKTGEIWAEKKHFFGTRTHVQMQAVETALQRLLTISAT</sequence>
<dbReference type="InterPro" id="IPR008136">
    <property type="entry name" value="CinA_C"/>
</dbReference>